<proteinExistence type="predicted"/>
<organism evidence="1 2">
    <name type="scientific">Thorsellia kenyensis</name>
    <dbReference type="NCBI Taxonomy" id="1549888"/>
    <lineage>
        <taxon>Bacteria</taxon>
        <taxon>Pseudomonadati</taxon>
        <taxon>Pseudomonadota</taxon>
        <taxon>Gammaproteobacteria</taxon>
        <taxon>Enterobacterales</taxon>
        <taxon>Thorselliaceae</taxon>
        <taxon>Thorsellia</taxon>
    </lineage>
</organism>
<keyword evidence="2" id="KW-1185">Reference proteome</keyword>
<name>A0ABV6C9D2_9GAMM</name>
<dbReference type="EMBL" id="JBHLXE010000061">
    <property type="protein sequence ID" value="MFC0179574.1"/>
    <property type="molecule type" value="Genomic_DNA"/>
</dbReference>
<dbReference type="RefSeq" id="WP_385876678.1">
    <property type="nucleotide sequence ID" value="NZ_JBHLXE010000061.1"/>
</dbReference>
<comment type="caution">
    <text evidence="1">The sequence shown here is derived from an EMBL/GenBank/DDBJ whole genome shotgun (WGS) entry which is preliminary data.</text>
</comment>
<evidence type="ECO:0000313" key="1">
    <source>
        <dbReference type="EMBL" id="MFC0179574.1"/>
    </source>
</evidence>
<accession>A0ABV6C9D2</accession>
<reference evidence="1 2" key="1">
    <citation type="submission" date="2024-09" db="EMBL/GenBank/DDBJ databases">
        <authorList>
            <person name="Sun Q."/>
            <person name="Mori K."/>
        </authorList>
    </citation>
    <scope>NUCLEOTIDE SEQUENCE [LARGE SCALE GENOMIC DNA]</scope>
    <source>
        <strain evidence="1 2">CCM 8545</strain>
    </source>
</reference>
<evidence type="ECO:0000313" key="2">
    <source>
        <dbReference type="Proteomes" id="UP001589758"/>
    </source>
</evidence>
<gene>
    <name evidence="1" type="ORF">ACFFIT_05640</name>
</gene>
<feature type="non-terminal residue" evidence="1">
    <location>
        <position position="72"/>
    </location>
</feature>
<dbReference type="Proteomes" id="UP001589758">
    <property type="component" value="Unassembled WGS sequence"/>
</dbReference>
<protein>
    <submittedName>
        <fullName evidence="1">Uncharacterized protein</fullName>
    </submittedName>
</protein>
<sequence>MMDAGFFDINYCKEINEYKGFYLIRASNSINPNVLAYEIAGSNQVIDCHVNKEHGTRTRLKDIKSGKDCVVD</sequence>